<feature type="region of interest" description="Disordered" evidence="2">
    <location>
        <begin position="515"/>
        <end position="551"/>
    </location>
</feature>
<dbReference type="PROSITE" id="PS50889">
    <property type="entry name" value="S4"/>
    <property type="match status" value="1"/>
</dbReference>
<sequence>MNHPLPVTQQSRDDGDVEDVASVQQQQQQQQQQQRQFQPQSDRKKRGMKPRSQRNRKRPRSQVHSISDNDDNNNNSLLRYTTHVRRLELDGEPLASLKHQSAQWLRVVEPYPYTFSTFAKARWENRTILDVYCTEFGSYPPSYYECAIAQGRILVSDAKVDVSYRIKGGDVLSHTVHRHEPGVAVQSPEAPHVTVIAETDEVLVVDKPATLPVHPCGGYHVQSLMSILEKHHCHCNKLYTIHRIDRLTSGLVILGKTSAVAQAWGKSIMNRDCQKIYLARVRGKFPMNCPNSLIRLSESVETIPWHGEWNDESLSKQDTSTNQAAGTTKHATHVDDLRKQYAYTYWVTDEQSTTTIVGPQTASVNDVFQCQRSVDEWLDSLKKHPPENTQADAVPVAASKHMLWFHLACPTRIAQHKDGICEAGSFDDLDNGVYKKSVKPAASSFGVISYDGTSDSTLLICRPYTGRTHQLRLHLQHLGHPIANDPNYGGDMWFGNEEGREAAKLAQDRLDRIVDDDDVGNNNNNSSSTGIQQQQPQQPPFATTTATDVPATETEIETEISQATQGTEESIHDFIRRTCVWCARSNSVGGSDRTILEFMIRSPGIWLHALQYSFSPEVGNNNTAGGTATTTTTTTDDPAGCISYRTGLPAWHTI</sequence>
<dbReference type="EMBL" id="JAGRRH010000006">
    <property type="protein sequence ID" value="KAG7368727.1"/>
    <property type="molecule type" value="Genomic_DNA"/>
</dbReference>
<feature type="domain" description="Pseudouridine synthase RsuA/RluA-like" evidence="3">
    <location>
        <begin position="202"/>
        <end position="340"/>
    </location>
</feature>
<dbReference type="GO" id="GO:0000455">
    <property type="term" value="P:enzyme-directed rRNA pseudouridine synthesis"/>
    <property type="evidence" value="ECO:0007669"/>
    <property type="project" value="TreeGrafter"/>
</dbReference>
<feature type="compositionally biased region" description="Basic residues" evidence="2">
    <location>
        <begin position="43"/>
        <end position="61"/>
    </location>
</feature>
<evidence type="ECO:0000256" key="1">
    <source>
        <dbReference type="PROSITE-ProRule" id="PRU00182"/>
    </source>
</evidence>
<dbReference type="GO" id="GO:0009982">
    <property type="term" value="F:pseudouridine synthase activity"/>
    <property type="evidence" value="ECO:0007669"/>
    <property type="project" value="InterPro"/>
</dbReference>
<reference evidence="4" key="2">
    <citation type="submission" date="2021-04" db="EMBL/GenBank/DDBJ databases">
        <authorList>
            <person name="Podell S."/>
        </authorList>
    </citation>
    <scope>NUCLEOTIDE SEQUENCE</scope>
    <source>
        <strain evidence="4">Hildebrandi</strain>
    </source>
</reference>
<feature type="compositionally biased region" description="Low complexity" evidence="2">
    <location>
        <begin position="24"/>
        <end position="40"/>
    </location>
</feature>
<reference evidence="4" key="1">
    <citation type="journal article" date="2021" name="Sci. Rep.">
        <title>Diploid genomic architecture of Nitzschia inconspicua, an elite biomass production diatom.</title>
        <authorList>
            <person name="Oliver A."/>
            <person name="Podell S."/>
            <person name="Pinowska A."/>
            <person name="Traller J.C."/>
            <person name="Smith S.R."/>
            <person name="McClure R."/>
            <person name="Beliaev A."/>
            <person name="Bohutskyi P."/>
            <person name="Hill E.A."/>
            <person name="Rabines A."/>
            <person name="Zheng H."/>
            <person name="Allen L.Z."/>
            <person name="Kuo A."/>
            <person name="Grigoriev I.V."/>
            <person name="Allen A.E."/>
            <person name="Hazlebeck D."/>
            <person name="Allen E.E."/>
        </authorList>
    </citation>
    <scope>NUCLEOTIDE SEQUENCE</scope>
    <source>
        <strain evidence="4">Hildebrandi</strain>
    </source>
</reference>
<dbReference type="InterPro" id="IPR050188">
    <property type="entry name" value="RluA_PseudoU_synthase"/>
</dbReference>
<dbReference type="PANTHER" id="PTHR21600">
    <property type="entry name" value="MITOCHONDRIAL RNA PSEUDOURIDINE SYNTHASE"/>
    <property type="match status" value="1"/>
</dbReference>
<name>A0A9K3Q2F5_9STRA</name>
<evidence type="ECO:0000313" key="5">
    <source>
        <dbReference type="Proteomes" id="UP000693970"/>
    </source>
</evidence>
<keyword evidence="5" id="KW-1185">Reference proteome</keyword>
<dbReference type="InterPro" id="IPR006145">
    <property type="entry name" value="PsdUridine_synth_RsuA/RluA"/>
</dbReference>
<comment type="caution">
    <text evidence="4">The sequence shown here is derived from an EMBL/GenBank/DDBJ whole genome shotgun (WGS) entry which is preliminary data.</text>
</comment>
<feature type="compositionally biased region" description="Low complexity" evidence="2">
    <location>
        <begin position="521"/>
        <end position="551"/>
    </location>
</feature>
<keyword evidence="1" id="KW-0694">RNA-binding</keyword>
<dbReference type="PROSITE" id="PS01129">
    <property type="entry name" value="PSI_RLU"/>
    <property type="match status" value="1"/>
</dbReference>
<protein>
    <submittedName>
        <fullName evidence="4">RluA family pseudouridine synthase</fullName>
    </submittedName>
</protein>
<gene>
    <name evidence="4" type="ORF">IV203_031470</name>
</gene>
<dbReference type="PANTHER" id="PTHR21600:SF40">
    <property type="entry name" value="PSEUDOURIDYLATE SYNTHASE RPUSD2"/>
    <property type="match status" value="1"/>
</dbReference>
<dbReference type="Proteomes" id="UP000693970">
    <property type="component" value="Unassembled WGS sequence"/>
</dbReference>
<proteinExistence type="predicted"/>
<dbReference type="AlphaFoldDB" id="A0A9K3Q2F5"/>
<dbReference type="GO" id="GO:0003723">
    <property type="term" value="F:RNA binding"/>
    <property type="evidence" value="ECO:0007669"/>
    <property type="project" value="UniProtKB-KW"/>
</dbReference>
<dbReference type="InterPro" id="IPR006224">
    <property type="entry name" value="PsdUridine_synth_RluA-like_CS"/>
</dbReference>
<dbReference type="OrthoDB" id="424794at2759"/>
<evidence type="ECO:0000259" key="3">
    <source>
        <dbReference type="Pfam" id="PF00849"/>
    </source>
</evidence>
<dbReference type="Pfam" id="PF00849">
    <property type="entry name" value="PseudoU_synth_2"/>
    <property type="match status" value="1"/>
</dbReference>
<feature type="region of interest" description="Disordered" evidence="2">
    <location>
        <begin position="1"/>
        <end position="76"/>
    </location>
</feature>
<accession>A0A9K3Q2F5</accession>
<organism evidence="4 5">
    <name type="scientific">Nitzschia inconspicua</name>
    <dbReference type="NCBI Taxonomy" id="303405"/>
    <lineage>
        <taxon>Eukaryota</taxon>
        <taxon>Sar</taxon>
        <taxon>Stramenopiles</taxon>
        <taxon>Ochrophyta</taxon>
        <taxon>Bacillariophyta</taxon>
        <taxon>Bacillariophyceae</taxon>
        <taxon>Bacillariophycidae</taxon>
        <taxon>Bacillariales</taxon>
        <taxon>Bacillariaceae</taxon>
        <taxon>Nitzschia</taxon>
    </lineage>
</organism>
<evidence type="ECO:0000256" key="2">
    <source>
        <dbReference type="SAM" id="MobiDB-lite"/>
    </source>
</evidence>
<evidence type="ECO:0000313" key="4">
    <source>
        <dbReference type="EMBL" id="KAG7368727.1"/>
    </source>
</evidence>